<keyword evidence="1" id="KW-0614">Plasmid</keyword>
<gene>
    <name evidence="1" type="ORF">E1956_45665</name>
</gene>
<dbReference type="OrthoDB" id="8964931at2"/>
<keyword evidence="2" id="KW-1185">Reference proteome</keyword>
<evidence type="ECO:0000313" key="1">
    <source>
        <dbReference type="EMBL" id="QBR04380.1"/>
    </source>
</evidence>
<dbReference type="KEGG" id="ppai:E1956_45665"/>
<dbReference type="AlphaFoldDB" id="A0A4P7DAW6"/>
<dbReference type="Proteomes" id="UP000295727">
    <property type="component" value="Plasmid unnamed1"/>
</dbReference>
<dbReference type="RefSeq" id="WP_134760710.1">
    <property type="nucleotide sequence ID" value="NZ_CP038152.1"/>
</dbReference>
<name>A0A4P7DAW6_9BURK</name>
<evidence type="ECO:0000313" key="2">
    <source>
        <dbReference type="Proteomes" id="UP000295727"/>
    </source>
</evidence>
<proteinExistence type="predicted"/>
<reference evidence="1 2" key="1">
    <citation type="submission" date="2019-03" db="EMBL/GenBank/DDBJ databases">
        <title>Paraburkholderia sp. 7MH5, isolated from subtropical forest soil.</title>
        <authorList>
            <person name="Gao Z.-H."/>
            <person name="Qiu L.-H."/>
        </authorList>
    </citation>
    <scope>NUCLEOTIDE SEQUENCE [LARGE SCALE GENOMIC DNA]</scope>
    <source>
        <strain evidence="1 2">7MH5</strain>
        <plasmid evidence="1 2">unnamed1</plasmid>
    </source>
</reference>
<sequence length="100" mass="11581">MSRIEMVPHGAEMTGNVSRQIARHCLLTGTQQTARELTALYDEARRPSGYRFLAALAARPHCRARRALWFLLLARQLHPRRSPVLTCRMFRSRRIRTTGH</sequence>
<protein>
    <submittedName>
        <fullName evidence="1">Uncharacterized protein</fullName>
    </submittedName>
</protein>
<dbReference type="GeneID" id="39649799"/>
<organism evidence="1 2">
    <name type="scientific">Paraburkholderia pallida</name>
    <dbReference type="NCBI Taxonomy" id="2547399"/>
    <lineage>
        <taxon>Bacteria</taxon>
        <taxon>Pseudomonadati</taxon>
        <taxon>Pseudomonadota</taxon>
        <taxon>Betaproteobacteria</taxon>
        <taxon>Burkholderiales</taxon>
        <taxon>Burkholderiaceae</taxon>
        <taxon>Paraburkholderia</taxon>
    </lineage>
</organism>
<dbReference type="EMBL" id="CP038152">
    <property type="protein sequence ID" value="QBR04380.1"/>
    <property type="molecule type" value="Genomic_DNA"/>
</dbReference>
<geneLocation type="plasmid" evidence="1 2">
    <name>unnamed1</name>
</geneLocation>
<accession>A0A4P7DAW6</accession>